<dbReference type="SUPFAM" id="SSF54523">
    <property type="entry name" value="Pili subunits"/>
    <property type="match status" value="1"/>
</dbReference>
<dbReference type="PANTHER" id="PTHR30093:SF2">
    <property type="entry name" value="TYPE II SECRETION SYSTEM PROTEIN H"/>
    <property type="match status" value="1"/>
</dbReference>
<comment type="caution">
    <text evidence="2">The sequence shown here is derived from an EMBL/GenBank/DDBJ whole genome shotgun (WGS) entry which is preliminary data.</text>
</comment>
<dbReference type="InterPro" id="IPR012902">
    <property type="entry name" value="N_methyl_site"/>
</dbReference>
<feature type="domain" description="DUF1559" evidence="1">
    <location>
        <begin position="35"/>
        <end position="352"/>
    </location>
</feature>
<gene>
    <name evidence="2" type="primary">xcpT_6</name>
    <name evidence="2" type="ORF">Mal64_06810</name>
</gene>
<proteinExistence type="predicted"/>
<dbReference type="PANTHER" id="PTHR30093">
    <property type="entry name" value="GENERAL SECRETION PATHWAY PROTEIN G"/>
    <property type="match status" value="1"/>
</dbReference>
<dbReference type="EMBL" id="SJPQ01000001">
    <property type="protein sequence ID" value="TWT90296.1"/>
    <property type="molecule type" value="Genomic_DNA"/>
</dbReference>
<protein>
    <submittedName>
        <fullName evidence="2">Type II secretion system protein G</fullName>
    </submittedName>
</protein>
<dbReference type="InterPro" id="IPR027558">
    <property type="entry name" value="Pre_pil_HX9DG_C"/>
</dbReference>
<organism evidence="2 3">
    <name type="scientific">Pseudobythopirellula maris</name>
    <dbReference type="NCBI Taxonomy" id="2527991"/>
    <lineage>
        <taxon>Bacteria</taxon>
        <taxon>Pseudomonadati</taxon>
        <taxon>Planctomycetota</taxon>
        <taxon>Planctomycetia</taxon>
        <taxon>Pirellulales</taxon>
        <taxon>Lacipirellulaceae</taxon>
        <taxon>Pseudobythopirellula</taxon>
    </lineage>
</organism>
<dbReference type="RefSeq" id="WP_197525399.1">
    <property type="nucleotide sequence ID" value="NZ_SJPQ01000001.1"/>
</dbReference>
<dbReference type="NCBIfam" id="TIGR02532">
    <property type="entry name" value="IV_pilin_GFxxxE"/>
    <property type="match status" value="1"/>
</dbReference>
<dbReference type="NCBIfam" id="TIGR04294">
    <property type="entry name" value="pre_pil_HX9DG"/>
    <property type="match status" value="1"/>
</dbReference>
<accession>A0A5C5ZSU4</accession>
<evidence type="ECO:0000313" key="2">
    <source>
        <dbReference type="EMBL" id="TWT90296.1"/>
    </source>
</evidence>
<evidence type="ECO:0000313" key="3">
    <source>
        <dbReference type="Proteomes" id="UP000315440"/>
    </source>
</evidence>
<dbReference type="InterPro" id="IPR011453">
    <property type="entry name" value="DUF1559"/>
</dbReference>
<dbReference type="InterPro" id="IPR045584">
    <property type="entry name" value="Pilin-like"/>
</dbReference>
<dbReference type="Pfam" id="PF07963">
    <property type="entry name" value="N_methyl"/>
    <property type="match status" value="1"/>
</dbReference>
<dbReference type="Proteomes" id="UP000315440">
    <property type="component" value="Unassembled WGS sequence"/>
</dbReference>
<dbReference type="AlphaFoldDB" id="A0A5C5ZSU4"/>
<dbReference type="Pfam" id="PF07596">
    <property type="entry name" value="SBP_bac_10"/>
    <property type="match status" value="1"/>
</dbReference>
<reference evidence="2 3" key="1">
    <citation type="submission" date="2019-02" db="EMBL/GenBank/DDBJ databases">
        <title>Deep-cultivation of Planctomycetes and their phenomic and genomic characterization uncovers novel biology.</title>
        <authorList>
            <person name="Wiegand S."/>
            <person name="Jogler M."/>
            <person name="Boedeker C."/>
            <person name="Pinto D."/>
            <person name="Vollmers J."/>
            <person name="Rivas-Marin E."/>
            <person name="Kohn T."/>
            <person name="Peeters S.H."/>
            <person name="Heuer A."/>
            <person name="Rast P."/>
            <person name="Oberbeckmann S."/>
            <person name="Bunk B."/>
            <person name="Jeske O."/>
            <person name="Meyerdierks A."/>
            <person name="Storesund J.E."/>
            <person name="Kallscheuer N."/>
            <person name="Luecker S."/>
            <person name="Lage O.M."/>
            <person name="Pohl T."/>
            <person name="Merkel B.J."/>
            <person name="Hornburger P."/>
            <person name="Mueller R.-W."/>
            <person name="Bruemmer F."/>
            <person name="Labrenz M."/>
            <person name="Spormann A.M."/>
            <person name="Op Den Camp H."/>
            <person name="Overmann J."/>
            <person name="Amann R."/>
            <person name="Jetten M.S.M."/>
            <person name="Mascher T."/>
            <person name="Medema M.H."/>
            <person name="Devos D.P."/>
            <person name="Kaster A.-K."/>
            <person name="Ovreas L."/>
            <person name="Rohde M."/>
            <person name="Galperin M.Y."/>
            <person name="Jogler C."/>
        </authorList>
    </citation>
    <scope>NUCLEOTIDE SEQUENCE [LARGE SCALE GENOMIC DNA]</scope>
    <source>
        <strain evidence="2 3">Mal64</strain>
    </source>
</reference>
<name>A0A5C5ZSU4_9BACT</name>
<sequence>MRVPHANRNAFTLVELLVVIAIIGILVALLLPAVQSAREAARRAQCTSNLKNIALAAHNYASANNALPPADVREYILDGSGNKSDVNTLYSWVTVLLPYIEEANTHAATDWSIRFEDRLNAGVTSHHIPFAIFTCPTEVSPPSVVGVVNDFYGARGNYVANAGTGFYWAEDVSPNEAIAGWENQINSDPNANPQAIRPQENAVHMTSLGSFVVTADQIQSLGSTPRGPFRGRRFAEFTDGTSKTAAICELRLVEGQDTRGAMHFGPASLYMHDWPPNMAFNERNPFTPVLKIEDWTRWCDRTVADSISPCRASNSGWVGFWHQMARSYHPGGVVLALADGSARFTPDSIEPEIWRALGSPDGEEVVSF</sequence>
<keyword evidence="3" id="KW-1185">Reference proteome</keyword>
<evidence type="ECO:0000259" key="1">
    <source>
        <dbReference type="Pfam" id="PF07596"/>
    </source>
</evidence>
<dbReference type="Gene3D" id="3.30.700.10">
    <property type="entry name" value="Glycoprotein, Type 4 Pilin"/>
    <property type="match status" value="1"/>
</dbReference>